<gene>
    <name evidence="5" type="primary">cyaA_4</name>
    <name evidence="4" type="ORF">IFDJLNFL_4368</name>
    <name evidence="5" type="ORF">MTDSW087_01997</name>
</gene>
<feature type="transmembrane region" description="Helical" evidence="2">
    <location>
        <begin position="67"/>
        <end position="86"/>
    </location>
</feature>
<reference evidence="4" key="2">
    <citation type="journal article" date="2021" name="Front. Microbiol.">
        <title>Comprehensive Comparative Genomics and Phenotyping of Methylobacterium Species.</title>
        <authorList>
            <person name="Alessa O."/>
            <person name="Ogura Y."/>
            <person name="Fujitani Y."/>
            <person name="Takami H."/>
            <person name="Hayashi T."/>
            <person name="Sahin N."/>
            <person name="Tani A."/>
        </authorList>
    </citation>
    <scope>NUCLEOTIDE SEQUENCE</scope>
    <source>
        <strain evidence="4">DSM 22415</strain>
    </source>
</reference>
<accession>A0A564FWC5</accession>
<evidence type="ECO:0000256" key="2">
    <source>
        <dbReference type="SAM" id="Phobius"/>
    </source>
</evidence>
<keyword evidence="2" id="KW-0812">Transmembrane</keyword>
<dbReference type="GO" id="GO:0035556">
    <property type="term" value="P:intracellular signal transduction"/>
    <property type="evidence" value="ECO:0007669"/>
    <property type="project" value="InterPro"/>
</dbReference>
<keyword evidence="2" id="KW-0472">Membrane</keyword>
<dbReference type="InterPro" id="IPR001054">
    <property type="entry name" value="A/G_cyclase"/>
</dbReference>
<dbReference type="PANTHER" id="PTHR43081">
    <property type="entry name" value="ADENYLATE CYCLASE, TERMINAL-DIFFERENTIATION SPECIFIC-RELATED"/>
    <property type="match status" value="1"/>
</dbReference>
<dbReference type="InterPro" id="IPR029787">
    <property type="entry name" value="Nucleotide_cyclase"/>
</dbReference>
<dbReference type="Pfam" id="PF00211">
    <property type="entry name" value="Guanylate_cyc"/>
    <property type="match status" value="1"/>
</dbReference>
<protein>
    <submittedName>
        <fullName evidence="5">Adenylate cyclase 1</fullName>
        <ecNumber evidence="5">4.6.1.1</ecNumber>
    </submittedName>
</protein>
<evidence type="ECO:0000259" key="3">
    <source>
        <dbReference type="PROSITE" id="PS50125"/>
    </source>
</evidence>
<dbReference type="GO" id="GO:0009190">
    <property type="term" value="P:cyclic nucleotide biosynthetic process"/>
    <property type="evidence" value="ECO:0007669"/>
    <property type="project" value="InterPro"/>
</dbReference>
<proteinExistence type="predicted"/>
<dbReference type="InterPro" id="IPR050697">
    <property type="entry name" value="Adenylyl/Guanylyl_Cyclase_3/4"/>
</dbReference>
<keyword evidence="5" id="KW-0456">Lyase</keyword>
<feature type="domain" description="Guanylate cyclase" evidence="3">
    <location>
        <begin position="252"/>
        <end position="383"/>
    </location>
</feature>
<reference evidence="5 6" key="1">
    <citation type="submission" date="2019-06" db="EMBL/GenBank/DDBJ databases">
        <authorList>
            <person name="Rodrigo-Torres L."/>
            <person name="Arahal R. D."/>
            <person name="Lucena T."/>
        </authorList>
    </citation>
    <scope>NUCLEOTIDE SEQUENCE [LARGE SCALE GENOMIC DNA]</scope>
    <source>
        <strain evidence="5 6">SW08-7</strain>
    </source>
</reference>
<name>A0A564FWC5_9HYPH</name>
<dbReference type="PROSITE" id="PS50125">
    <property type="entry name" value="GUANYLATE_CYCLASE_2"/>
    <property type="match status" value="1"/>
</dbReference>
<evidence type="ECO:0000313" key="6">
    <source>
        <dbReference type="Proteomes" id="UP000401717"/>
    </source>
</evidence>
<evidence type="ECO:0000313" key="4">
    <source>
        <dbReference type="EMBL" id="GJD58448.1"/>
    </source>
</evidence>
<dbReference type="SUPFAM" id="SSF55073">
    <property type="entry name" value="Nucleotide cyclase"/>
    <property type="match status" value="1"/>
</dbReference>
<dbReference type="Gene3D" id="3.30.70.1230">
    <property type="entry name" value="Nucleotide cyclase"/>
    <property type="match status" value="1"/>
</dbReference>
<dbReference type="AlphaFoldDB" id="A0A564FWC5"/>
<feature type="transmembrane region" description="Helical" evidence="2">
    <location>
        <begin position="98"/>
        <end position="115"/>
    </location>
</feature>
<organism evidence="5 6">
    <name type="scientific">Methylobacterium dankookense</name>
    <dbReference type="NCBI Taxonomy" id="560405"/>
    <lineage>
        <taxon>Bacteria</taxon>
        <taxon>Pseudomonadati</taxon>
        <taxon>Pseudomonadota</taxon>
        <taxon>Alphaproteobacteria</taxon>
        <taxon>Hyphomicrobiales</taxon>
        <taxon>Methylobacteriaceae</taxon>
        <taxon>Methylobacterium</taxon>
    </lineage>
</organism>
<dbReference type="SMART" id="SM00044">
    <property type="entry name" value="CYCc"/>
    <property type="match status" value="1"/>
</dbReference>
<dbReference type="Proteomes" id="UP000401717">
    <property type="component" value="Unassembled WGS sequence"/>
</dbReference>
<dbReference type="RefSeq" id="WP_144763305.1">
    <property type="nucleotide sequence ID" value="NZ_BPQI01000150.1"/>
</dbReference>
<evidence type="ECO:0000313" key="7">
    <source>
        <dbReference type="Proteomes" id="UP001055303"/>
    </source>
</evidence>
<feature type="compositionally biased region" description="Pro residues" evidence="1">
    <location>
        <begin position="10"/>
        <end position="19"/>
    </location>
</feature>
<feature type="transmembrane region" description="Helical" evidence="2">
    <location>
        <begin position="153"/>
        <end position="172"/>
    </location>
</feature>
<dbReference type="EC" id="4.6.1.1" evidence="5"/>
<feature type="region of interest" description="Disordered" evidence="1">
    <location>
        <begin position="1"/>
        <end position="26"/>
    </location>
</feature>
<reference evidence="4" key="3">
    <citation type="submission" date="2021-08" db="EMBL/GenBank/DDBJ databases">
        <authorList>
            <person name="Tani A."/>
            <person name="Ola A."/>
            <person name="Ogura Y."/>
            <person name="Katsura K."/>
            <person name="Hayashi T."/>
        </authorList>
    </citation>
    <scope>NUCLEOTIDE SEQUENCE</scope>
    <source>
        <strain evidence="4">DSM 22415</strain>
    </source>
</reference>
<evidence type="ECO:0000313" key="5">
    <source>
        <dbReference type="EMBL" id="VUF12307.1"/>
    </source>
</evidence>
<dbReference type="OrthoDB" id="9789782at2"/>
<sequence>MTAEMEAAPAPSPAAPPPDARPDARGHARAARRLVQAANGGRLLAIRIIVVLVLLMAAQAYDGSLHALSHWIILALYAGSSVWFALAERGGGRRADAYAWAGTLLNAGLAVYVIVEHLLAGADTAGAADAVSRLPAFLLLLQTALSVRVWHTALYAGIVGTAWGGALAVTHLDRAGMLGPHVDLAEQVPALVTFVAAALVVIDGTARLSRAVAEALRLEHQRTLLARFVPDDVAEDLAREGGLGTVRRRHACLMILDIRSFSRLSAEHAPETMVEALLSFRALAQEAVAAHGGLVDKYVGDAVLAQFVVGLPADQARAALACARMIRVRLGRLNRARNAQGRFPLRVAVALHAGELLVGVFDDGTRAEYTVLGPAMNTLARIESRAKAANLDIAASEDFLRLTGPILPEGITLAPVADGGQPVLFAVGEGRRVPA</sequence>
<dbReference type="CDD" id="cd07302">
    <property type="entry name" value="CHD"/>
    <property type="match status" value="1"/>
</dbReference>
<dbReference type="GO" id="GO:0004016">
    <property type="term" value="F:adenylate cyclase activity"/>
    <property type="evidence" value="ECO:0007669"/>
    <property type="project" value="UniProtKB-EC"/>
</dbReference>
<keyword evidence="2" id="KW-1133">Transmembrane helix</keyword>
<dbReference type="Proteomes" id="UP001055303">
    <property type="component" value="Unassembled WGS sequence"/>
</dbReference>
<dbReference type="EMBL" id="BPQI01000150">
    <property type="protein sequence ID" value="GJD58448.1"/>
    <property type="molecule type" value="Genomic_DNA"/>
</dbReference>
<feature type="transmembrane region" description="Helical" evidence="2">
    <location>
        <begin position="43"/>
        <end position="61"/>
    </location>
</feature>
<evidence type="ECO:0000256" key="1">
    <source>
        <dbReference type="SAM" id="MobiDB-lite"/>
    </source>
</evidence>
<keyword evidence="7" id="KW-1185">Reference proteome</keyword>
<dbReference type="PANTHER" id="PTHR43081:SF1">
    <property type="entry name" value="ADENYLATE CYCLASE, TERMINAL-DIFFERENTIATION SPECIFIC"/>
    <property type="match status" value="1"/>
</dbReference>
<dbReference type="EMBL" id="CABFVH010000009">
    <property type="protein sequence ID" value="VUF12307.1"/>
    <property type="molecule type" value="Genomic_DNA"/>
</dbReference>